<dbReference type="InterPro" id="IPR041916">
    <property type="entry name" value="Anti_sigma_zinc_sf"/>
</dbReference>
<gene>
    <name evidence="3" type="ORF">ENR23_09860</name>
</gene>
<comment type="caution">
    <text evidence="3">The sequence shown here is derived from an EMBL/GenBank/DDBJ whole genome shotgun (WGS) entry which is preliminary data.</text>
</comment>
<name>A0A832I2R6_UNCEI</name>
<dbReference type="Gene3D" id="1.10.10.1320">
    <property type="entry name" value="Anti-sigma factor, zinc-finger domain"/>
    <property type="match status" value="1"/>
</dbReference>
<keyword evidence="1" id="KW-1133">Transmembrane helix</keyword>
<dbReference type="AlphaFoldDB" id="A0A832I2R6"/>
<dbReference type="EMBL" id="DSQF01000020">
    <property type="protein sequence ID" value="HGZ43711.1"/>
    <property type="molecule type" value="Genomic_DNA"/>
</dbReference>
<protein>
    <recommendedName>
        <fullName evidence="2">Putative zinc-finger domain-containing protein</fullName>
    </recommendedName>
</protein>
<accession>A0A832I2R6</accession>
<evidence type="ECO:0000313" key="3">
    <source>
        <dbReference type="EMBL" id="HGZ43711.1"/>
    </source>
</evidence>
<keyword evidence="1" id="KW-0472">Membrane</keyword>
<evidence type="ECO:0000259" key="2">
    <source>
        <dbReference type="Pfam" id="PF13490"/>
    </source>
</evidence>
<reference evidence="3" key="1">
    <citation type="journal article" date="2020" name="mSystems">
        <title>Genome- and Community-Level Interaction Insights into Carbon Utilization and Element Cycling Functions of Hydrothermarchaeota in Hydrothermal Sediment.</title>
        <authorList>
            <person name="Zhou Z."/>
            <person name="Liu Y."/>
            <person name="Xu W."/>
            <person name="Pan J."/>
            <person name="Luo Z.H."/>
            <person name="Li M."/>
        </authorList>
    </citation>
    <scope>NUCLEOTIDE SEQUENCE [LARGE SCALE GENOMIC DNA]</scope>
    <source>
        <strain evidence="3">SpSt-381</strain>
    </source>
</reference>
<sequence length="207" mass="21870">MNACPRTARVQDYLDGFLAEADARAFRDHLAGCPGCAAELAAYRRVFAAVADAPIYEPGPSVLERVLDRVSPARRRRRWIRRVGIGYAAALVPSLAGLAAVAGLPVVRGAAEGLWAAASRGLAQGFVLALQALGASVTGVADVWRLATDLGDRFAPLARALVAVLGQSPLGVALGVAALATLALLWWMRSRERSVHEEVRHVGVLAF</sequence>
<organism evidence="3">
    <name type="scientific">Eiseniibacteriota bacterium</name>
    <dbReference type="NCBI Taxonomy" id="2212470"/>
    <lineage>
        <taxon>Bacteria</taxon>
        <taxon>Candidatus Eiseniibacteriota</taxon>
    </lineage>
</organism>
<evidence type="ECO:0000256" key="1">
    <source>
        <dbReference type="SAM" id="Phobius"/>
    </source>
</evidence>
<keyword evidence="1" id="KW-0812">Transmembrane</keyword>
<feature type="domain" description="Putative zinc-finger" evidence="2">
    <location>
        <begin position="8"/>
        <end position="37"/>
    </location>
</feature>
<feature type="transmembrane region" description="Helical" evidence="1">
    <location>
        <begin position="160"/>
        <end position="187"/>
    </location>
</feature>
<dbReference type="InterPro" id="IPR027383">
    <property type="entry name" value="Znf_put"/>
</dbReference>
<dbReference type="Pfam" id="PF13490">
    <property type="entry name" value="zf-HC2"/>
    <property type="match status" value="1"/>
</dbReference>
<proteinExistence type="predicted"/>
<feature type="transmembrane region" description="Helical" evidence="1">
    <location>
        <begin position="84"/>
        <end position="106"/>
    </location>
</feature>